<dbReference type="Gene3D" id="3.40.309.10">
    <property type="entry name" value="Aldehyde Dehydrogenase, Chain A, domain 2"/>
    <property type="match status" value="1"/>
</dbReference>
<dbReference type="EMBL" id="KV878912">
    <property type="protein sequence ID" value="OJJ80217.1"/>
    <property type="molecule type" value="Genomic_DNA"/>
</dbReference>
<evidence type="ECO:0000256" key="2">
    <source>
        <dbReference type="ARBA" id="ARBA00023002"/>
    </source>
</evidence>
<accession>A0A1L9V8F7</accession>
<dbReference type="EC" id="1.2.1.3" evidence="3"/>
<name>A0A1L9V8F7_ASPGL</name>
<dbReference type="InterPro" id="IPR016162">
    <property type="entry name" value="Ald_DH_N"/>
</dbReference>
<reference evidence="9" key="1">
    <citation type="journal article" date="2017" name="Genome Biol.">
        <title>Comparative genomics reveals high biological diversity and specific adaptations in the industrially and medically important fungal genus Aspergillus.</title>
        <authorList>
            <person name="de Vries R.P."/>
            <person name="Riley R."/>
            <person name="Wiebenga A."/>
            <person name="Aguilar-Osorio G."/>
            <person name="Amillis S."/>
            <person name="Uchima C.A."/>
            <person name="Anderluh G."/>
            <person name="Asadollahi M."/>
            <person name="Askin M."/>
            <person name="Barry K."/>
            <person name="Battaglia E."/>
            <person name="Bayram O."/>
            <person name="Benocci T."/>
            <person name="Braus-Stromeyer S.A."/>
            <person name="Caldana C."/>
            <person name="Canovas D."/>
            <person name="Cerqueira G.C."/>
            <person name="Chen F."/>
            <person name="Chen W."/>
            <person name="Choi C."/>
            <person name="Clum A."/>
            <person name="Dos Santos R.A."/>
            <person name="Damasio A.R."/>
            <person name="Diallinas G."/>
            <person name="Emri T."/>
            <person name="Fekete E."/>
            <person name="Flipphi M."/>
            <person name="Freyberg S."/>
            <person name="Gallo A."/>
            <person name="Gournas C."/>
            <person name="Habgood R."/>
            <person name="Hainaut M."/>
            <person name="Harispe M.L."/>
            <person name="Henrissat B."/>
            <person name="Hilden K.S."/>
            <person name="Hope R."/>
            <person name="Hossain A."/>
            <person name="Karabika E."/>
            <person name="Karaffa L."/>
            <person name="Karanyi Z."/>
            <person name="Krasevec N."/>
            <person name="Kuo A."/>
            <person name="Kusch H."/>
            <person name="LaButti K."/>
            <person name="Lagendijk E.L."/>
            <person name="Lapidus A."/>
            <person name="Levasseur A."/>
            <person name="Lindquist E."/>
            <person name="Lipzen A."/>
            <person name="Logrieco A.F."/>
            <person name="MacCabe A."/>
            <person name="Maekelae M.R."/>
            <person name="Malavazi I."/>
            <person name="Melin P."/>
            <person name="Meyer V."/>
            <person name="Mielnichuk N."/>
            <person name="Miskei M."/>
            <person name="Molnar A.P."/>
            <person name="Mule G."/>
            <person name="Ngan C.Y."/>
            <person name="Orejas M."/>
            <person name="Orosz E."/>
            <person name="Ouedraogo J.P."/>
            <person name="Overkamp K.M."/>
            <person name="Park H.-S."/>
            <person name="Perrone G."/>
            <person name="Piumi F."/>
            <person name="Punt P.J."/>
            <person name="Ram A.F."/>
            <person name="Ramon A."/>
            <person name="Rauscher S."/>
            <person name="Record E."/>
            <person name="Riano-Pachon D.M."/>
            <person name="Robert V."/>
            <person name="Roehrig J."/>
            <person name="Ruller R."/>
            <person name="Salamov A."/>
            <person name="Salih N.S."/>
            <person name="Samson R.A."/>
            <person name="Sandor E."/>
            <person name="Sanguinetti M."/>
            <person name="Schuetze T."/>
            <person name="Sepcic K."/>
            <person name="Shelest E."/>
            <person name="Sherlock G."/>
            <person name="Sophianopoulou V."/>
            <person name="Squina F.M."/>
            <person name="Sun H."/>
            <person name="Susca A."/>
            <person name="Todd R.B."/>
            <person name="Tsang A."/>
            <person name="Unkles S.E."/>
            <person name="van de Wiele N."/>
            <person name="van Rossen-Uffink D."/>
            <person name="Oliveira J.V."/>
            <person name="Vesth T.C."/>
            <person name="Visser J."/>
            <person name="Yu J.-H."/>
            <person name="Zhou M."/>
            <person name="Andersen M.R."/>
            <person name="Archer D.B."/>
            <person name="Baker S.E."/>
            <person name="Benoit I."/>
            <person name="Brakhage A.A."/>
            <person name="Braus G.H."/>
            <person name="Fischer R."/>
            <person name="Frisvad J.C."/>
            <person name="Goldman G.H."/>
            <person name="Houbraken J."/>
            <person name="Oakley B."/>
            <person name="Pocsi I."/>
            <person name="Scazzocchio C."/>
            <person name="Seiboth B."/>
            <person name="vanKuyk P.A."/>
            <person name="Wortman J."/>
            <person name="Dyer P.S."/>
            <person name="Grigoriev I.V."/>
        </authorList>
    </citation>
    <scope>NUCLEOTIDE SEQUENCE [LARGE SCALE GENOMIC DNA]</scope>
    <source>
        <strain evidence="9">CBS 516.65</strain>
    </source>
</reference>
<dbReference type="Pfam" id="PF00171">
    <property type="entry name" value="Aldedh"/>
    <property type="match status" value="1"/>
</dbReference>
<dbReference type="PANTHER" id="PTHR11699">
    <property type="entry name" value="ALDEHYDE DEHYDROGENASE-RELATED"/>
    <property type="match status" value="1"/>
</dbReference>
<protein>
    <recommendedName>
        <fullName evidence="3">aldehyde dehydrogenase (NAD(+))</fullName>
        <ecNumber evidence="3">1.2.1.3</ecNumber>
    </recommendedName>
</protein>
<evidence type="ECO:0000313" key="8">
    <source>
        <dbReference type="EMBL" id="OJJ80217.1"/>
    </source>
</evidence>
<keyword evidence="2 6" id="KW-0560">Oxidoreductase</keyword>
<dbReference type="RefSeq" id="XP_022396915.1">
    <property type="nucleotide sequence ID" value="XM_022542132.1"/>
</dbReference>
<dbReference type="InterPro" id="IPR016163">
    <property type="entry name" value="Ald_DH_C"/>
</dbReference>
<dbReference type="PROSITE" id="PS00070">
    <property type="entry name" value="ALDEHYDE_DEHYDR_CYS"/>
    <property type="match status" value="1"/>
</dbReference>
<dbReference type="GeneID" id="34458393"/>
<evidence type="ECO:0000256" key="5">
    <source>
        <dbReference type="PROSITE-ProRule" id="PRU10007"/>
    </source>
</evidence>
<gene>
    <name evidence="8" type="ORF">ASPGLDRAFT_1502911</name>
</gene>
<dbReference type="FunFam" id="3.40.605.10:FF:000001">
    <property type="entry name" value="Aldehyde dehydrogenase 1"/>
    <property type="match status" value="1"/>
</dbReference>
<comment type="similarity">
    <text evidence="1 6">Belongs to the aldehyde dehydrogenase family.</text>
</comment>
<evidence type="ECO:0000256" key="4">
    <source>
        <dbReference type="ARBA" id="ARBA00049194"/>
    </source>
</evidence>
<dbReference type="InterPro" id="IPR016161">
    <property type="entry name" value="Ald_DH/histidinol_DH"/>
</dbReference>
<dbReference type="PROSITE" id="PS00687">
    <property type="entry name" value="ALDEHYDE_DEHYDR_GLU"/>
    <property type="match status" value="1"/>
</dbReference>
<dbReference type="FunFam" id="3.40.309.10:FF:000012">
    <property type="entry name" value="Betaine aldehyde dehydrogenase"/>
    <property type="match status" value="1"/>
</dbReference>
<evidence type="ECO:0000259" key="7">
    <source>
        <dbReference type="Pfam" id="PF00171"/>
    </source>
</evidence>
<dbReference type="Gene3D" id="3.40.605.10">
    <property type="entry name" value="Aldehyde Dehydrogenase, Chain A, domain 1"/>
    <property type="match status" value="1"/>
</dbReference>
<feature type="domain" description="Aldehyde dehydrogenase" evidence="7">
    <location>
        <begin position="17"/>
        <end position="477"/>
    </location>
</feature>
<evidence type="ECO:0000256" key="1">
    <source>
        <dbReference type="ARBA" id="ARBA00009986"/>
    </source>
</evidence>
<comment type="catalytic activity">
    <reaction evidence="4">
        <text>an aldehyde + NAD(+) + H2O = a carboxylate + NADH + 2 H(+)</text>
        <dbReference type="Rhea" id="RHEA:16185"/>
        <dbReference type="ChEBI" id="CHEBI:15377"/>
        <dbReference type="ChEBI" id="CHEBI:15378"/>
        <dbReference type="ChEBI" id="CHEBI:17478"/>
        <dbReference type="ChEBI" id="CHEBI:29067"/>
        <dbReference type="ChEBI" id="CHEBI:57540"/>
        <dbReference type="ChEBI" id="CHEBI:57945"/>
        <dbReference type="EC" id="1.2.1.3"/>
    </reaction>
</comment>
<dbReference type="SUPFAM" id="SSF53720">
    <property type="entry name" value="ALDH-like"/>
    <property type="match status" value="1"/>
</dbReference>
<evidence type="ECO:0000313" key="9">
    <source>
        <dbReference type="Proteomes" id="UP000184300"/>
    </source>
</evidence>
<dbReference type="OrthoDB" id="310895at2759"/>
<evidence type="ECO:0000256" key="6">
    <source>
        <dbReference type="RuleBase" id="RU003345"/>
    </source>
</evidence>
<feature type="active site" evidence="5">
    <location>
        <position position="250"/>
    </location>
</feature>
<proteinExistence type="inferred from homology"/>
<evidence type="ECO:0000256" key="3">
    <source>
        <dbReference type="ARBA" id="ARBA00024226"/>
    </source>
</evidence>
<dbReference type="InterPro" id="IPR015590">
    <property type="entry name" value="Aldehyde_DH_dom"/>
</dbReference>
<dbReference type="InterPro" id="IPR029510">
    <property type="entry name" value="Ald_DH_CS_GLU"/>
</dbReference>
<dbReference type="VEuPathDB" id="FungiDB:ASPGLDRAFT_1502911"/>
<dbReference type="InterPro" id="IPR016160">
    <property type="entry name" value="Ald_DH_CS_CYS"/>
</dbReference>
<organism evidence="8 9">
    <name type="scientific">Aspergillus glaucus CBS 516.65</name>
    <dbReference type="NCBI Taxonomy" id="1160497"/>
    <lineage>
        <taxon>Eukaryota</taxon>
        <taxon>Fungi</taxon>
        <taxon>Dikarya</taxon>
        <taxon>Ascomycota</taxon>
        <taxon>Pezizomycotina</taxon>
        <taxon>Eurotiomycetes</taxon>
        <taxon>Eurotiomycetidae</taxon>
        <taxon>Eurotiales</taxon>
        <taxon>Aspergillaceae</taxon>
        <taxon>Aspergillus</taxon>
        <taxon>Aspergillus subgen. Aspergillus</taxon>
    </lineage>
</organism>
<dbReference type="Proteomes" id="UP000184300">
    <property type="component" value="Unassembled WGS sequence"/>
</dbReference>
<dbReference type="STRING" id="1160497.A0A1L9V8F7"/>
<sequence>MSTVEIETRLFIDGEFVPSSDGAKFDLYSPFTGELAAQVHEAKDVDVDRAVESGKKAFPAWAAMDGSTRRTLMLRLADLVDQNISEFARLEALSMGKPVSSYMDQIGTATLRYYAGKALDIHGETSLLSEGQLNFSLKQPYGVTAAIIPWNVPLIMICFKVGPALIAGNTLVLKSSEKAPLTSLLFARLTKEAGFPPGVFNVVSGFGQTCGDALARHKEIRKIAFTGSSRTGKLIQKAAVESNFKDCSLELGGKSPIVIFQDADLEKAAKAAAFSIVANSGQVCMASSRVYVQGSIMNQFKPMYLNAIQAVTGNIGDPLSKDTGFGPQADTQQHKSVSAFVEQAKNDRLKVLLDSSSGKDGKGNFVFPMVLHDVPDSHNLMQEEIFGAISCLNTFKTEEEVISRANDSEFGLYATVFTRDLNRAIRMAKNFEAGSVGVNISSPYYCQDLPLGGFKQSGTGRELGKEGLDMWTEVKSVYVSLG</sequence>
<dbReference type="AlphaFoldDB" id="A0A1L9V8F7"/>
<dbReference type="GO" id="GO:0004029">
    <property type="term" value="F:aldehyde dehydrogenase (NAD+) activity"/>
    <property type="evidence" value="ECO:0007669"/>
    <property type="project" value="UniProtKB-EC"/>
</dbReference>
<keyword evidence="9" id="KW-1185">Reference proteome</keyword>